<reference evidence="2" key="1">
    <citation type="journal article" date="2019" name="Int. J. Syst. Evol. Microbiol.">
        <title>The Global Catalogue of Microorganisms (GCM) 10K type strain sequencing project: providing services to taxonomists for standard genome sequencing and annotation.</title>
        <authorList>
            <consortium name="The Broad Institute Genomics Platform"/>
            <consortium name="The Broad Institute Genome Sequencing Center for Infectious Disease"/>
            <person name="Wu L."/>
            <person name="Ma J."/>
        </authorList>
    </citation>
    <scope>NUCLEOTIDE SEQUENCE [LARGE SCALE GENOMIC DNA]</scope>
    <source>
        <strain evidence="2">CGMCC 1.15439</strain>
    </source>
</reference>
<name>A0ABQ1FP77_9GAMM</name>
<sequence>MTVLPDVSLDEFNARAAAFLALHRQSPSESLIKNLHTRVESISAGNACLPVTVNHAETDNAWVCSPYTTYCSYAIEETARLGRPVLTRPLSRLIHCMGALLKRAEIDRAVAINNWLVSTNCYPRLRDVDIDQAIDEAKSRWPDHAIWFRSLNAAHHADWLHALADRGGMLLPSRQVYLFENIAELVRQHTDLKRDISLLRRKDGFVCERILDNETDFVRAEELYDDLYIQKYSRLNPQYRHPLIMAWSKAGLLQLFGLRDTAGILQGVVGLFAFGNLITSPIVGYNTHLPQKVGLYRRLAACVLREGATHGRLVNLSAGVAHFKRQRGGRPALEYSAVLVDHLPPHRRRAIQALGFLTRNIGIPIMRKFKL</sequence>
<proteinExistence type="predicted"/>
<evidence type="ECO:0008006" key="3">
    <source>
        <dbReference type="Google" id="ProtNLM"/>
    </source>
</evidence>
<dbReference type="Proteomes" id="UP000620046">
    <property type="component" value="Unassembled WGS sequence"/>
</dbReference>
<evidence type="ECO:0000313" key="1">
    <source>
        <dbReference type="EMBL" id="GGA22238.1"/>
    </source>
</evidence>
<dbReference type="EMBL" id="BMJA01000001">
    <property type="protein sequence ID" value="GGA22238.1"/>
    <property type="molecule type" value="Genomic_DNA"/>
</dbReference>
<accession>A0ABQ1FP77</accession>
<comment type="caution">
    <text evidence="1">The sequence shown here is derived from an EMBL/GenBank/DDBJ whole genome shotgun (WGS) entry which is preliminary data.</text>
</comment>
<keyword evidence="2" id="KW-1185">Reference proteome</keyword>
<protein>
    <recommendedName>
        <fullName evidence="3">BioF2-like acetyltransferase domain-containing protein</fullName>
    </recommendedName>
</protein>
<evidence type="ECO:0000313" key="2">
    <source>
        <dbReference type="Proteomes" id="UP000620046"/>
    </source>
</evidence>
<gene>
    <name evidence="1" type="ORF">GCM10010981_08040</name>
</gene>
<dbReference type="RefSeq" id="WP_423373136.1">
    <property type="nucleotide sequence ID" value="NZ_CP064032.1"/>
</dbReference>
<organism evidence="1 2">
    <name type="scientific">Dyella nitratireducens</name>
    <dbReference type="NCBI Taxonomy" id="1849580"/>
    <lineage>
        <taxon>Bacteria</taxon>
        <taxon>Pseudomonadati</taxon>
        <taxon>Pseudomonadota</taxon>
        <taxon>Gammaproteobacteria</taxon>
        <taxon>Lysobacterales</taxon>
        <taxon>Rhodanobacteraceae</taxon>
        <taxon>Dyella</taxon>
    </lineage>
</organism>